<proteinExistence type="predicted"/>
<feature type="transmembrane region" description="Helical" evidence="1">
    <location>
        <begin position="26"/>
        <end position="49"/>
    </location>
</feature>
<keyword evidence="1" id="KW-1133">Transmembrane helix</keyword>
<reference evidence="2" key="1">
    <citation type="journal article" date="2020" name="Stud. Mycol.">
        <title>101 Dothideomycetes genomes: a test case for predicting lifestyles and emergence of pathogens.</title>
        <authorList>
            <person name="Haridas S."/>
            <person name="Albert R."/>
            <person name="Binder M."/>
            <person name="Bloem J."/>
            <person name="Labutti K."/>
            <person name="Salamov A."/>
            <person name="Andreopoulos B."/>
            <person name="Baker S."/>
            <person name="Barry K."/>
            <person name="Bills G."/>
            <person name="Bluhm B."/>
            <person name="Cannon C."/>
            <person name="Castanera R."/>
            <person name="Culley D."/>
            <person name="Daum C."/>
            <person name="Ezra D."/>
            <person name="Gonzalez J."/>
            <person name="Henrissat B."/>
            <person name="Kuo A."/>
            <person name="Liang C."/>
            <person name="Lipzen A."/>
            <person name="Lutzoni F."/>
            <person name="Magnuson J."/>
            <person name="Mondo S."/>
            <person name="Nolan M."/>
            <person name="Ohm R."/>
            <person name="Pangilinan J."/>
            <person name="Park H.-J."/>
            <person name="Ramirez L."/>
            <person name="Alfaro M."/>
            <person name="Sun H."/>
            <person name="Tritt A."/>
            <person name="Yoshinaga Y."/>
            <person name="Zwiers L.-H."/>
            <person name="Turgeon B."/>
            <person name="Goodwin S."/>
            <person name="Spatafora J."/>
            <person name="Crous P."/>
            <person name="Grigoriev I."/>
        </authorList>
    </citation>
    <scope>NUCLEOTIDE SEQUENCE</scope>
    <source>
        <strain evidence="2">CBS 122681</strain>
    </source>
</reference>
<dbReference type="AlphaFoldDB" id="A0A6A6TB12"/>
<dbReference type="OrthoDB" id="5414615at2759"/>
<dbReference type="PANTHER" id="PTHR37577:SF1">
    <property type="entry name" value="INTEGRAL MEMBRANE PROTEIN"/>
    <property type="match status" value="1"/>
</dbReference>
<dbReference type="EMBL" id="MU004335">
    <property type="protein sequence ID" value="KAF2656507.1"/>
    <property type="molecule type" value="Genomic_DNA"/>
</dbReference>
<feature type="transmembrane region" description="Helical" evidence="1">
    <location>
        <begin position="211"/>
        <end position="232"/>
    </location>
</feature>
<evidence type="ECO:0000313" key="2">
    <source>
        <dbReference type="EMBL" id="KAF2656507.1"/>
    </source>
</evidence>
<protein>
    <submittedName>
        <fullName evidence="2">Uncharacterized protein</fullName>
    </submittedName>
</protein>
<keyword evidence="1" id="KW-0472">Membrane</keyword>
<accession>A0A6A6TB12</accession>
<evidence type="ECO:0000313" key="3">
    <source>
        <dbReference type="Proteomes" id="UP000799324"/>
    </source>
</evidence>
<dbReference type="InterPro" id="IPR053018">
    <property type="entry name" value="Elsinochrome_Biosynth-Asso"/>
</dbReference>
<organism evidence="2 3">
    <name type="scientific">Lophiostoma macrostomum CBS 122681</name>
    <dbReference type="NCBI Taxonomy" id="1314788"/>
    <lineage>
        <taxon>Eukaryota</taxon>
        <taxon>Fungi</taxon>
        <taxon>Dikarya</taxon>
        <taxon>Ascomycota</taxon>
        <taxon>Pezizomycotina</taxon>
        <taxon>Dothideomycetes</taxon>
        <taxon>Pleosporomycetidae</taxon>
        <taxon>Pleosporales</taxon>
        <taxon>Lophiostomataceae</taxon>
        <taxon>Lophiostoma</taxon>
    </lineage>
</organism>
<feature type="transmembrane region" description="Helical" evidence="1">
    <location>
        <begin position="129"/>
        <end position="149"/>
    </location>
</feature>
<keyword evidence="3" id="KW-1185">Reference proteome</keyword>
<sequence>MGFDAASCATIPDKVETDAGVAGPGVLLSFIVTNFLSLGLSAIIILFGLRKSTSAPICRKLLSSFSDQQILTGIGIQCVGLAKMETMVPYHFFIIWLLSLLSTATNLGTLLALVNDFKRDWVLRWIRQFLMLLNLVLGCLSGIFILQTVTKNLNPRLPIACVWEVDSKGASSNAALSIAGTVAVIAGNVLTFSIATWYLHYRQNPRWLKSVQVVLLLLMIGFGVGATVRVVIESQAFGSPPESVHLDGTGEKEWSYGQLLPLLLLVLPLISTIEIMRGETKVVPSRVDDDEKMPLFDTELQHQNAHSYQPNPLWGK</sequence>
<evidence type="ECO:0000256" key="1">
    <source>
        <dbReference type="SAM" id="Phobius"/>
    </source>
</evidence>
<keyword evidence="1" id="KW-0812">Transmembrane</keyword>
<dbReference type="Proteomes" id="UP000799324">
    <property type="component" value="Unassembled WGS sequence"/>
</dbReference>
<name>A0A6A6TB12_9PLEO</name>
<gene>
    <name evidence="2" type="ORF">K491DRAFT_596719</name>
</gene>
<dbReference type="PANTHER" id="PTHR37577">
    <property type="entry name" value="INTEGRAL MEMBRANE PROTEIN"/>
    <property type="match status" value="1"/>
</dbReference>
<feature type="transmembrane region" description="Helical" evidence="1">
    <location>
        <begin position="94"/>
        <end position="117"/>
    </location>
</feature>
<feature type="transmembrane region" description="Helical" evidence="1">
    <location>
        <begin position="174"/>
        <end position="199"/>
    </location>
</feature>